<comment type="caution">
    <text evidence="1">The sequence shown here is derived from an EMBL/GenBank/DDBJ whole genome shotgun (WGS) entry which is preliminary data.</text>
</comment>
<dbReference type="AlphaFoldDB" id="A0A644YTJ7"/>
<protein>
    <submittedName>
        <fullName evidence="1">Uncharacterized protein</fullName>
    </submittedName>
</protein>
<sequence>MSDTARQQLHALQTALRALQQGEQSPHAFSDAARAHTDLLAALPERSTQVLHGLLDRLESSALFSEESCSFSQKDLTDSLQMWVEKAEGQLRG</sequence>
<organism evidence="1">
    <name type="scientific">bioreactor metagenome</name>
    <dbReference type="NCBI Taxonomy" id="1076179"/>
    <lineage>
        <taxon>unclassified sequences</taxon>
        <taxon>metagenomes</taxon>
        <taxon>ecological metagenomes</taxon>
    </lineage>
</organism>
<evidence type="ECO:0000313" key="1">
    <source>
        <dbReference type="EMBL" id="MPM31637.1"/>
    </source>
</evidence>
<accession>A0A644YTJ7</accession>
<gene>
    <name evidence="1" type="ORF">SDC9_78193</name>
</gene>
<reference evidence="1" key="1">
    <citation type="submission" date="2019-08" db="EMBL/GenBank/DDBJ databases">
        <authorList>
            <person name="Kucharzyk K."/>
            <person name="Murdoch R.W."/>
            <person name="Higgins S."/>
            <person name="Loffler F."/>
        </authorList>
    </citation>
    <scope>NUCLEOTIDE SEQUENCE</scope>
</reference>
<proteinExistence type="predicted"/>
<dbReference type="EMBL" id="VSSQ01006131">
    <property type="protein sequence ID" value="MPM31637.1"/>
    <property type="molecule type" value="Genomic_DNA"/>
</dbReference>
<name>A0A644YTJ7_9ZZZZ</name>